<evidence type="ECO:0000256" key="4">
    <source>
        <dbReference type="ARBA" id="ARBA00022723"/>
    </source>
</evidence>
<keyword evidence="6 8" id="KW-0408">Iron</keyword>
<keyword evidence="5 9" id="KW-1133">Transmembrane helix</keyword>
<dbReference type="PIRSF" id="PIRSF000178">
    <property type="entry name" value="SDH_cyt_b560"/>
    <property type="match status" value="1"/>
</dbReference>
<dbReference type="PANTHER" id="PTHR10978">
    <property type="entry name" value="SUCCINATE DEHYDROGENASE CYTOCHROME B560 SUBUNIT"/>
    <property type="match status" value="1"/>
</dbReference>
<comment type="subcellular location">
    <subcellularLocation>
        <location evidence="1">Membrane</location>
    </subcellularLocation>
</comment>
<evidence type="ECO:0000256" key="5">
    <source>
        <dbReference type="ARBA" id="ARBA00022989"/>
    </source>
</evidence>
<evidence type="ECO:0000256" key="9">
    <source>
        <dbReference type="SAM" id="Phobius"/>
    </source>
</evidence>
<dbReference type="InterPro" id="IPR014314">
    <property type="entry name" value="Succ_DH_cytb556"/>
</dbReference>
<dbReference type="Pfam" id="PF01127">
    <property type="entry name" value="Sdh_cyt"/>
    <property type="match status" value="1"/>
</dbReference>
<dbReference type="EMBL" id="MK611801">
    <property type="protein sequence ID" value="UEQ11855.1"/>
    <property type="molecule type" value="Genomic_DNA"/>
</dbReference>
<dbReference type="GO" id="GO:0009055">
    <property type="term" value="F:electron transfer activity"/>
    <property type="evidence" value="ECO:0007669"/>
    <property type="project" value="InterPro"/>
</dbReference>
<dbReference type="GeneID" id="38089413"/>
<evidence type="ECO:0000256" key="2">
    <source>
        <dbReference type="ARBA" id="ARBA00022617"/>
    </source>
</evidence>
<proteinExistence type="predicted"/>
<dbReference type="InterPro" id="IPR000701">
    <property type="entry name" value="SuccDH_FuR_B_TM-su"/>
</dbReference>
<dbReference type="SUPFAM" id="SSF81343">
    <property type="entry name" value="Fumarate reductase respiratory complex transmembrane subunits"/>
    <property type="match status" value="1"/>
</dbReference>
<dbReference type="NCBIfam" id="TIGR02970">
    <property type="entry name" value="succ_dehyd_cytB"/>
    <property type="match status" value="1"/>
</dbReference>
<dbReference type="GO" id="GO:0005739">
    <property type="term" value="C:mitochondrion"/>
    <property type="evidence" value="ECO:0007669"/>
    <property type="project" value="GOC"/>
</dbReference>
<dbReference type="AlphaFoldDB" id="A0A343UXX5"/>
<keyword evidence="4 8" id="KW-0479">Metal-binding</keyword>
<feature type="transmembrane region" description="Helical" evidence="9">
    <location>
        <begin position="104"/>
        <end position="125"/>
    </location>
</feature>
<geneLocation type="mitochondrion" evidence="10"/>
<reference evidence="10" key="2">
    <citation type="submission" date="2018-01" db="EMBL/GenBank/DDBJ databases">
        <authorList>
            <person name="Gaut B.S."/>
            <person name="Morton B.R."/>
            <person name="Clegg M.T."/>
            <person name="Duvall M.R."/>
        </authorList>
    </citation>
    <scope>NUCLEOTIDE SEQUENCE</scope>
    <source>
        <strain evidence="10">J.0229</strain>
    </source>
</reference>
<comment type="cofactor">
    <cofactor evidence="8">
        <name>heme</name>
        <dbReference type="ChEBI" id="CHEBI:30413"/>
    </cofactor>
    <text evidence="8">The heme is bound between the two transmembrane subunits.</text>
</comment>
<dbReference type="GO" id="GO:0016020">
    <property type="term" value="C:membrane"/>
    <property type="evidence" value="ECO:0007669"/>
    <property type="project" value="UniProtKB-SubCell"/>
</dbReference>
<dbReference type="GO" id="GO:0046872">
    <property type="term" value="F:metal ion binding"/>
    <property type="evidence" value="ECO:0007669"/>
    <property type="project" value="UniProtKB-KW"/>
</dbReference>
<feature type="transmembrane region" description="Helical" evidence="9">
    <location>
        <begin position="26"/>
        <end position="51"/>
    </location>
</feature>
<dbReference type="GO" id="GO:0006099">
    <property type="term" value="P:tricarboxylic acid cycle"/>
    <property type="evidence" value="ECO:0007669"/>
    <property type="project" value="InterPro"/>
</dbReference>
<sequence>MQKSFNRPISPHFTIYLPQNSSLFSIWHRISGVVLITFLWFSTYLLQFNVWWVSFMFFNLSNYINFILFFLLIFVIILNLLYHLLNGIRHIVWDFNLLINKYDLLINVVWITLIILQIITLNKIFF</sequence>
<evidence type="ECO:0000313" key="11">
    <source>
        <dbReference type="EMBL" id="UEQ11855.1"/>
    </source>
</evidence>
<evidence type="ECO:0000256" key="6">
    <source>
        <dbReference type="ARBA" id="ARBA00023004"/>
    </source>
</evidence>
<dbReference type="CDD" id="cd03499">
    <property type="entry name" value="SQR_TypeC_SdhC"/>
    <property type="match status" value="1"/>
</dbReference>
<keyword evidence="3 9" id="KW-0812">Transmembrane</keyword>
<evidence type="ECO:0000256" key="8">
    <source>
        <dbReference type="PIRSR" id="PIRSR000178-1"/>
    </source>
</evidence>
<keyword evidence="7 9" id="KW-0472">Membrane</keyword>
<keyword evidence="2 8" id="KW-0349">Heme</keyword>
<accession>A0A343UXX5</accession>
<dbReference type="PANTHER" id="PTHR10978:SF5">
    <property type="entry name" value="SUCCINATE DEHYDROGENASE CYTOCHROME B560 SUBUNIT, MITOCHONDRIAL"/>
    <property type="match status" value="1"/>
</dbReference>
<organism evidence="10">
    <name type="scientific">Kumanoa mahlacensis</name>
    <dbReference type="NCBI Taxonomy" id="1196387"/>
    <lineage>
        <taxon>Eukaryota</taxon>
        <taxon>Rhodophyta</taxon>
        <taxon>Florideophyceae</taxon>
        <taxon>Nemaliophycidae</taxon>
        <taxon>Batrachospermales</taxon>
        <taxon>Batrachospermaceae</taxon>
        <taxon>Kumanoa</taxon>
    </lineage>
</organism>
<dbReference type="GO" id="GO:0006121">
    <property type="term" value="P:mitochondrial electron transport, succinate to ubiquinone"/>
    <property type="evidence" value="ECO:0007669"/>
    <property type="project" value="TreeGrafter"/>
</dbReference>
<dbReference type="RefSeq" id="YP_009515571.1">
    <property type="nucleotide sequence ID" value="NC_039406.1"/>
</dbReference>
<reference evidence="10" key="1">
    <citation type="journal article" date="2018" name="Mitochondrial DNA Part B Resour">
        <title>Complete mitochondrial genomes of six species of the freshwater red algal order Batrachospermales (Rhodophyta).</title>
        <authorList>
            <person name="Paiano M.O."/>
            <person name="Del Cortona A."/>
            <person name="Costa J.F."/>
            <person name="Liu S.-L."/>
            <person name="Verbruggen H."/>
            <person name="De Clerck O."/>
            <person name="Necchi O."/>
        </authorList>
    </citation>
    <scope>NUCLEOTIDE SEQUENCE</scope>
    <source>
        <strain evidence="10">J.0229</strain>
    </source>
</reference>
<feature type="binding site" description="axial binding residue" evidence="8">
    <location>
        <position position="83"/>
    </location>
    <ligand>
        <name>heme</name>
        <dbReference type="ChEBI" id="CHEBI:30413"/>
        <note>ligand shared with second transmembrane subunit</note>
    </ligand>
    <ligandPart>
        <name>Fe</name>
        <dbReference type="ChEBI" id="CHEBI:18248"/>
    </ligandPart>
</feature>
<protein>
    <submittedName>
        <fullName evidence="10">Succinate:cytochrome c oxidoreductase subunit 3</fullName>
    </submittedName>
</protein>
<feature type="transmembrane region" description="Helical" evidence="9">
    <location>
        <begin position="63"/>
        <end position="84"/>
    </location>
</feature>
<dbReference type="Gene3D" id="1.20.1300.10">
    <property type="entry name" value="Fumarate reductase/succinate dehydrogenase, transmembrane subunit"/>
    <property type="match status" value="1"/>
</dbReference>
<evidence type="ECO:0000256" key="3">
    <source>
        <dbReference type="ARBA" id="ARBA00022692"/>
    </source>
</evidence>
<evidence type="ECO:0000256" key="1">
    <source>
        <dbReference type="ARBA" id="ARBA00004370"/>
    </source>
</evidence>
<evidence type="ECO:0000313" key="10">
    <source>
        <dbReference type="EMBL" id="AVK39532.1"/>
    </source>
</evidence>
<gene>
    <name evidence="10" type="primary">sdh3</name>
</gene>
<evidence type="ECO:0000256" key="7">
    <source>
        <dbReference type="ARBA" id="ARBA00023136"/>
    </source>
</evidence>
<reference evidence="11" key="3">
    <citation type="submission" date="2019-03" db="EMBL/GenBank/DDBJ databases">
        <title>Phycologia Chloroplast and mitochondrial genomes of Kumanoa mahlacensis.</title>
        <authorList>
            <person name="Fang K."/>
        </authorList>
    </citation>
    <scope>NUCLEOTIDE SEQUENCE</scope>
    <source>
        <strain evidence="11">SAS-FKP1701</strain>
    </source>
</reference>
<keyword evidence="10" id="KW-0496">Mitochondrion</keyword>
<dbReference type="EMBL" id="MG787096">
    <property type="protein sequence ID" value="AVK39532.1"/>
    <property type="molecule type" value="Genomic_DNA"/>
</dbReference>
<dbReference type="InterPro" id="IPR034804">
    <property type="entry name" value="SQR/QFR_C/D"/>
</dbReference>
<name>A0A343UXX5_9FLOR</name>